<dbReference type="EMBL" id="RDQZ01000006">
    <property type="protein sequence ID" value="RXH15125.1"/>
    <property type="molecule type" value="Genomic_DNA"/>
</dbReference>
<keyword evidence="1" id="KW-0805">Transcription regulation</keyword>
<evidence type="ECO:0000313" key="5">
    <source>
        <dbReference type="EMBL" id="QAU50297.1"/>
    </source>
</evidence>
<name>A0AAE5X7K0_9BRAD</name>
<dbReference type="AlphaFoldDB" id="A0AAE5X7K0"/>
<evidence type="ECO:0000313" key="6">
    <source>
        <dbReference type="EMBL" id="RXH15125.1"/>
    </source>
</evidence>
<evidence type="ECO:0000256" key="3">
    <source>
        <dbReference type="ARBA" id="ARBA00023163"/>
    </source>
</evidence>
<keyword evidence="2" id="KW-0238">DNA-binding</keyword>
<evidence type="ECO:0000313" key="8">
    <source>
        <dbReference type="Proteomes" id="UP000290401"/>
    </source>
</evidence>
<reference evidence="6 8" key="2">
    <citation type="submission" date="2018-10" db="EMBL/GenBank/DDBJ databases">
        <title>Bradyrhizobium sp. nov., effective nodules isolated from peanut in China.</title>
        <authorList>
            <person name="Li Y."/>
        </authorList>
    </citation>
    <scope>NUCLEOTIDE SEQUENCE [LARGE SCALE GENOMIC DNA]</scope>
    <source>
        <strain evidence="6 8">CCBAU 53426</strain>
    </source>
</reference>
<accession>A0AAE5X7K0</accession>
<keyword evidence="8" id="KW-1185">Reference proteome</keyword>
<dbReference type="InterPro" id="IPR036388">
    <property type="entry name" value="WH-like_DNA-bd_sf"/>
</dbReference>
<dbReference type="EMBL" id="CP030053">
    <property type="protein sequence ID" value="QAU50297.1"/>
    <property type="molecule type" value="Genomic_DNA"/>
</dbReference>
<evidence type="ECO:0000313" key="7">
    <source>
        <dbReference type="Proteomes" id="UP000288972"/>
    </source>
</evidence>
<dbReference type="SUPFAM" id="SSF46785">
    <property type="entry name" value="Winged helix' DNA-binding domain"/>
    <property type="match status" value="1"/>
</dbReference>
<sequence>MREEMRSNCPISLALEVFGDRWSLLVVRDLMFAGKRHFREFLKSDEKISSRILADRLDSLLEAGVITRSDDPTHRQKAIYSLTEKGIDLFPVIAQIGIWGRAYRPVTKESAAAAAELERGGPRLWRKTMAELRRTHLAHP</sequence>
<dbReference type="PROSITE" id="PS51118">
    <property type="entry name" value="HTH_HXLR"/>
    <property type="match status" value="1"/>
</dbReference>
<dbReference type="KEGG" id="bgz:XH91_22320"/>
<proteinExistence type="predicted"/>
<dbReference type="Proteomes" id="UP000288972">
    <property type="component" value="Chromosome"/>
</dbReference>
<dbReference type="InterPro" id="IPR002577">
    <property type="entry name" value="HTH_HxlR"/>
</dbReference>
<dbReference type="PANTHER" id="PTHR33204">
    <property type="entry name" value="TRANSCRIPTIONAL REGULATOR, MARR FAMILY"/>
    <property type="match status" value="1"/>
</dbReference>
<evidence type="ECO:0000256" key="1">
    <source>
        <dbReference type="ARBA" id="ARBA00023015"/>
    </source>
</evidence>
<protein>
    <submittedName>
        <fullName evidence="5">Transcriptional regulator</fullName>
    </submittedName>
</protein>
<keyword evidence="3" id="KW-0804">Transcription</keyword>
<evidence type="ECO:0000259" key="4">
    <source>
        <dbReference type="PROSITE" id="PS51118"/>
    </source>
</evidence>
<dbReference type="PANTHER" id="PTHR33204:SF37">
    <property type="entry name" value="HTH-TYPE TRANSCRIPTIONAL REGULATOR YODB"/>
    <property type="match status" value="1"/>
</dbReference>
<feature type="domain" description="HTH hxlR-type" evidence="4">
    <location>
        <begin position="9"/>
        <end position="108"/>
    </location>
</feature>
<organism evidence="5 7">
    <name type="scientific">Bradyrhizobium guangzhouense</name>
    <dbReference type="NCBI Taxonomy" id="1325095"/>
    <lineage>
        <taxon>Bacteria</taxon>
        <taxon>Pseudomonadati</taxon>
        <taxon>Pseudomonadota</taxon>
        <taxon>Alphaproteobacteria</taxon>
        <taxon>Hyphomicrobiales</taxon>
        <taxon>Nitrobacteraceae</taxon>
        <taxon>Bradyrhizobium</taxon>
    </lineage>
</organism>
<evidence type="ECO:0000256" key="2">
    <source>
        <dbReference type="ARBA" id="ARBA00023125"/>
    </source>
</evidence>
<dbReference type="InterPro" id="IPR036390">
    <property type="entry name" value="WH_DNA-bd_sf"/>
</dbReference>
<reference evidence="5 7" key="1">
    <citation type="submission" date="2018-06" db="EMBL/GenBank/DDBJ databases">
        <title>Comparative genomics of rhizobia nodulating Arachis hypogaea in China.</title>
        <authorList>
            <person name="Li Y."/>
        </authorList>
    </citation>
    <scope>NUCLEOTIDE SEQUENCE [LARGE SCALE GENOMIC DNA]</scope>
    <source>
        <strain evidence="5 7">CCBAU 51670</strain>
    </source>
</reference>
<dbReference type="GO" id="GO:0003677">
    <property type="term" value="F:DNA binding"/>
    <property type="evidence" value="ECO:0007669"/>
    <property type="project" value="UniProtKB-KW"/>
</dbReference>
<dbReference type="Proteomes" id="UP000290401">
    <property type="component" value="Unassembled WGS sequence"/>
</dbReference>
<dbReference type="Gene3D" id="1.10.10.10">
    <property type="entry name" value="Winged helix-like DNA-binding domain superfamily/Winged helix DNA-binding domain"/>
    <property type="match status" value="1"/>
</dbReference>
<dbReference type="Pfam" id="PF01638">
    <property type="entry name" value="HxlR"/>
    <property type="match status" value="1"/>
</dbReference>
<gene>
    <name evidence="6" type="ORF">EAS56_10870</name>
    <name evidence="5" type="ORF">XH91_22320</name>
</gene>